<feature type="compositionally biased region" description="Low complexity" evidence="1">
    <location>
        <begin position="217"/>
        <end position="244"/>
    </location>
</feature>
<feature type="compositionally biased region" description="Low complexity" evidence="1">
    <location>
        <begin position="289"/>
        <end position="342"/>
    </location>
</feature>
<sequence>MVVSKVILLTLTLTYTQAGYTQFHITPFSQNVIPFPFASHQPPVPQFYQSPFVSFAQGYQAPFVSQHFSPFIHQTYHNSFPQQNVITQNRATSYQASGRSLDLPQSESNQGSEYGFGYRTQYDDGATSMVVFVTGPESQKVNLARRKPSARKLSSDILDVNTTKDKDKEISNALTDNLPTLEFQTLLQAYPVFKELEQPKTSVLHLYSHPANVISLSNPNSTPSSTTEPPSSNSSSEGTNNDNSDSVEIESSETVTSTPAPATEEKEAESIIQETKIRINNIQNRNSEETSSTTSTTESPVDSTSTSSTSTTSTTSTEESNDASTASSTEDTNENEVTTTSS</sequence>
<reference evidence="3 4" key="1">
    <citation type="journal article" date="2021" name="BMC Biol.">
        <title>Horizontally acquired antibacterial genes associated with adaptive radiation of ladybird beetles.</title>
        <authorList>
            <person name="Li H.S."/>
            <person name="Tang X.F."/>
            <person name="Huang Y.H."/>
            <person name="Xu Z.Y."/>
            <person name="Chen M.L."/>
            <person name="Du X.Y."/>
            <person name="Qiu B.Y."/>
            <person name="Chen P.T."/>
            <person name="Zhang W."/>
            <person name="Slipinski A."/>
            <person name="Escalona H.E."/>
            <person name="Waterhouse R.M."/>
            <person name="Zwick A."/>
            <person name="Pang H."/>
        </authorList>
    </citation>
    <scope>NUCLEOTIDE SEQUENCE [LARGE SCALE GENOMIC DNA]</scope>
    <source>
        <strain evidence="3">SYSU2018</strain>
    </source>
</reference>
<evidence type="ECO:0000313" key="4">
    <source>
        <dbReference type="Proteomes" id="UP001516400"/>
    </source>
</evidence>
<protein>
    <submittedName>
        <fullName evidence="3">Uncharacterized protein</fullName>
    </submittedName>
</protein>
<keyword evidence="2" id="KW-0732">Signal</keyword>
<feature type="region of interest" description="Disordered" evidence="1">
    <location>
        <begin position="97"/>
        <end position="118"/>
    </location>
</feature>
<feature type="compositionally biased region" description="Low complexity" evidence="1">
    <location>
        <begin position="252"/>
        <end position="262"/>
    </location>
</feature>
<gene>
    <name evidence="3" type="ORF">HHI36_011080</name>
</gene>
<feature type="chain" id="PRO_5044778522" evidence="2">
    <location>
        <begin position="19"/>
        <end position="342"/>
    </location>
</feature>
<dbReference type="EMBL" id="JABFTP020000001">
    <property type="protein sequence ID" value="KAL3266930.1"/>
    <property type="molecule type" value="Genomic_DNA"/>
</dbReference>
<evidence type="ECO:0000313" key="3">
    <source>
        <dbReference type="EMBL" id="KAL3266930.1"/>
    </source>
</evidence>
<comment type="caution">
    <text evidence="3">The sequence shown here is derived from an EMBL/GenBank/DDBJ whole genome shotgun (WGS) entry which is preliminary data.</text>
</comment>
<feature type="region of interest" description="Disordered" evidence="1">
    <location>
        <begin position="215"/>
        <end position="342"/>
    </location>
</feature>
<accession>A0ABD2MKR5</accession>
<evidence type="ECO:0000256" key="1">
    <source>
        <dbReference type="SAM" id="MobiDB-lite"/>
    </source>
</evidence>
<proteinExistence type="predicted"/>
<dbReference type="Proteomes" id="UP001516400">
    <property type="component" value="Unassembled WGS sequence"/>
</dbReference>
<evidence type="ECO:0000256" key="2">
    <source>
        <dbReference type="SAM" id="SignalP"/>
    </source>
</evidence>
<feature type="signal peptide" evidence="2">
    <location>
        <begin position="1"/>
        <end position="18"/>
    </location>
</feature>
<name>A0ABD2MKR5_9CUCU</name>
<keyword evidence="4" id="KW-1185">Reference proteome</keyword>
<organism evidence="3 4">
    <name type="scientific">Cryptolaemus montrouzieri</name>
    <dbReference type="NCBI Taxonomy" id="559131"/>
    <lineage>
        <taxon>Eukaryota</taxon>
        <taxon>Metazoa</taxon>
        <taxon>Ecdysozoa</taxon>
        <taxon>Arthropoda</taxon>
        <taxon>Hexapoda</taxon>
        <taxon>Insecta</taxon>
        <taxon>Pterygota</taxon>
        <taxon>Neoptera</taxon>
        <taxon>Endopterygota</taxon>
        <taxon>Coleoptera</taxon>
        <taxon>Polyphaga</taxon>
        <taxon>Cucujiformia</taxon>
        <taxon>Coccinelloidea</taxon>
        <taxon>Coccinellidae</taxon>
        <taxon>Scymninae</taxon>
        <taxon>Scymnini</taxon>
        <taxon>Cryptolaemus</taxon>
    </lineage>
</organism>
<dbReference type="AlphaFoldDB" id="A0ABD2MKR5"/>
<feature type="compositionally biased region" description="Polar residues" evidence="1">
    <location>
        <begin position="97"/>
        <end position="112"/>
    </location>
</feature>